<proteinExistence type="predicted"/>
<keyword evidence="1" id="KW-0472">Membrane</keyword>
<keyword evidence="3" id="KW-1185">Reference proteome</keyword>
<keyword evidence="1" id="KW-1133">Transmembrane helix</keyword>
<feature type="transmembrane region" description="Helical" evidence="1">
    <location>
        <begin position="114"/>
        <end position="131"/>
    </location>
</feature>
<dbReference type="EMBL" id="JABBHF010000016">
    <property type="protein sequence ID" value="NMH89831.1"/>
    <property type="molecule type" value="Genomic_DNA"/>
</dbReference>
<evidence type="ECO:0000256" key="1">
    <source>
        <dbReference type="SAM" id="Phobius"/>
    </source>
</evidence>
<dbReference type="RefSeq" id="WP_169677177.1">
    <property type="nucleotide sequence ID" value="NZ_JABBHF010000016.1"/>
</dbReference>
<sequence>MIEQEYLTHCLKKIEEKLQWKPSHLWKESDFVKLSQIISEQSNISISPHTLKRLFGKIKYKTYYNPQLATKDALVKFLGYDDWQGFVSKIKSGKKIISPIEKDDKAKKNTFSRFNITAGAILLFILVGVVIQSQSNQNNLKISEDIFDVINSVGNVPFTVSAKYNLSNFKSDSLSIDFDFSHPIRGKQIVNIDKTRFIHNFTYQIPGYYSINLLDKEHILSSKKILAKSNGWDSYVAYEANRDNYWIDNQINKKDTTGCLYFSPKLLHTNGFDINTVFYVTNRLYKDFEIDGDHFELKTRFKNTKSLGGITCYDFILKLICEKKSNYLKLMESGCSQFSGVKMGDKIIEGAYENLSSFSFDTESWNTLQLIVKNKHVEITINDKLISRFNYTEPNGKIVGIENIFKGAGMLDFIRIRDLKTGKAFFDGF</sequence>
<comment type="caution">
    <text evidence="2">The sequence shown here is derived from an EMBL/GenBank/DDBJ whole genome shotgun (WGS) entry which is preliminary data.</text>
</comment>
<keyword evidence="1" id="KW-0812">Transmembrane</keyword>
<organism evidence="2 3">
    <name type="scientific">Flavivirga algicola</name>
    <dbReference type="NCBI Taxonomy" id="2729136"/>
    <lineage>
        <taxon>Bacteria</taxon>
        <taxon>Pseudomonadati</taxon>
        <taxon>Bacteroidota</taxon>
        <taxon>Flavobacteriia</taxon>
        <taxon>Flavobacteriales</taxon>
        <taxon>Flavobacteriaceae</taxon>
        <taxon>Flavivirga</taxon>
    </lineage>
</organism>
<gene>
    <name evidence="2" type="ORF">HHX25_20185</name>
</gene>
<dbReference type="Proteomes" id="UP000746690">
    <property type="component" value="Unassembled WGS sequence"/>
</dbReference>
<accession>A0ABX1S1X6</accession>
<evidence type="ECO:0000313" key="3">
    <source>
        <dbReference type="Proteomes" id="UP000746690"/>
    </source>
</evidence>
<name>A0ABX1S1X6_9FLAO</name>
<evidence type="ECO:0000313" key="2">
    <source>
        <dbReference type="EMBL" id="NMH89831.1"/>
    </source>
</evidence>
<reference evidence="2 3" key="1">
    <citation type="submission" date="2020-04" db="EMBL/GenBank/DDBJ databases">
        <title>A Flavivirga sp. nov.</title>
        <authorList>
            <person name="Sun X."/>
        </authorList>
    </citation>
    <scope>NUCLEOTIDE SEQUENCE [LARGE SCALE GENOMIC DNA]</scope>
    <source>
        <strain evidence="2 3">Y03</strain>
    </source>
</reference>
<evidence type="ECO:0008006" key="4">
    <source>
        <dbReference type="Google" id="ProtNLM"/>
    </source>
</evidence>
<protein>
    <recommendedName>
        <fullName evidence="4">3-keto-disaccharide hydrolase domain-containing protein</fullName>
    </recommendedName>
</protein>